<dbReference type="InterPro" id="IPR050641">
    <property type="entry name" value="RIFMO-like"/>
</dbReference>
<accession>A0AAD7EFT4</accession>
<comment type="cofactor">
    <cofactor evidence="1">
        <name>FAD</name>
        <dbReference type="ChEBI" id="CHEBI:57692"/>
    </cofactor>
</comment>
<keyword evidence="3" id="KW-0274">FAD</keyword>
<evidence type="ECO:0000259" key="5">
    <source>
        <dbReference type="Pfam" id="PF01494"/>
    </source>
</evidence>
<dbReference type="Pfam" id="PF01494">
    <property type="entry name" value="FAD_binding_3"/>
    <property type="match status" value="1"/>
</dbReference>
<evidence type="ECO:0000256" key="1">
    <source>
        <dbReference type="ARBA" id="ARBA00001974"/>
    </source>
</evidence>
<dbReference type="GO" id="GO:0016709">
    <property type="term" value="F:oxidoreductase activity, acting on paired donors, with incorporation or reduction of molecular oxygen, NAD(P)H as one donor, and incorporation of one atom of oxygen"/>
    <property type="evidence" value="ECO:0007669"/>
    <property type="project" value="UniProtKB-ARBA"/>
</dbReference>
<dbReference type="Proteomes" id="UP001218218">
    <property type="component" value="Unassembled WGS sequence"/>
</dbReference>
<evidence type="ECO:0000313" key="7">
    <source>
        <dbReference type="Proteomes" id="UP001218218"/>
    </source>
</evidence>
<dbReference type="SUPFAM" id="SSF51905">
    <property type="entry name" value="FAD/NAD(P)-binding domain"/>
    <property type="match status" value="1"/>
</dbReference>
<name>A0AAD7EFT4_9AGAR</name>
<keyword evidence="4" id="KW-0560">Oxidoreductase</keyword>
<evidence type="ECO:0000256" key="3">
    <source>
        <dbReference type="ARBA" id="ARBA00022827"/>
    </source>
</evidence>
<dbReference type="EMBL" id="JARIHO010000052">
    <property type="protein sequence ID" value="KAJ7321137.1"/>
    <property type="molecule type" value="Genomic_DNA"/>
</dbReference>
<dbReference type="AlphaFoldDB" id="A0AAD7EFT4"/>
<dbReference type="PANTHER" id="PTHR43004:SF19">
    <property type="entry name" value="BINDING MONOOXYGENASE, PUTATIVE (JCVI)-RELATED"/>
    <property type="match status" value="1"/>
</dbReference>
<proteinExistence type="predicted"/>
<gene>
    <name evidence="6" type="ORF">DFH08DRAFT_970415</name>
</gene>
<organism evidence="6 7">
    <name type="scientific">Mycena albidolilacea</name>
    <dbReference type="NCBI Taxonomy" id="1033008"/>
    <lineage>
        <taxon>Eukaryota</taxon>
        <taxon>Fungi</taxon>
        <taxon>Dikarya</taxon>
        <taxon>Basidiomycota</taxon>
        <taxon>Agaricomycotina</taxon>
        <taxon>Agaricomycetes</taxon>
        <taxon>Agaricomycetidae</taxon>
        <taxon>Agaricales</taxon>
        <taxon>Marasmiineae</taxon>
        <taxon>Mycenaceae</taxon>
        <taxon>Mycena</taxon>
    </lineage>
</organism>
<feature type="domain" description="FAD-binding" evidence="5">
    <location>
        <begin position="2"/>
        <end position="45"/>
    </location>
</feature>
<dbReference type="InterPro" id="IPR036188">
    <property type="entry name" value="FAD/NAD-bd_sf"/>
</dbReference>
<dbReference type="GO" id="GO:0071949">
    <property type="term" value="F:FAD binding"/>
    <property type="evidence" value="ECO:0007669"/>
    <property type="project" value="InterPro"/>
</dbReference>
<keyword evidence="7" id="KW-1185">Reference proteome</keyword>
<dbReference type="PRINTS" id="PR00420">
    <property type="entry name" value="RNGMNOXGNASE"/>
</dbReference>
<comment type="caution">
    <text evidence="6">The sequence shown here is derived from an EMBL/GenBank/DDBJ whole genome shotgun (WGS) entry which is preliminary data.</text>
</comment>
<protein>
    <recommendedName>
        <fullName evidence="5">FAD-binding domain-containing protein</fullName>
    </recommendedName>
</protein>
<sequence>MVEELGKDHVLIVRDAAHVHRLFGGQGMNSSAQDLFNLVWKLASVALCL</sequence>
<dbReference type="InterPro" id="IPR002938">
    <property type="entry name" value="FAD-bd"/>
</dbReference>
<dbReference type="Gene3D" id="3.50.50.60">
    <property type="entry name" value="FAD/NAD(P)-binding domain"/>
    <property type="match status" value="1"/>
</dbReference>
<evidence type="ECO:0000256" key="4">
    <source>
        <dbReference type="ARBA" id="ARBA00023002"/>
    </source>
</evidence>
<dbReference type="PANTHER" id="PTHR43004">
    <property type="entry name" value="TRK SYSTEM POTASSIUM UPTAKE PROTEIN"/>
    <property type="match status" value="1"/>
</dbReference>
<keyword evidence="2" id="KW-0285">Flavoprotein</keyword>
<evidence type="ECO:0000256" key="2">
    <source>
        <dbReference type="ARBA" id="ARBA00022630"/>
    </source>
</evidence>
<evidence type="ECO:0000313" key="6">
    <source>
        <dbReference type="EMBL" id="KAJ7321137.1"/>
    </source>
</evidence>
<reference evidence="6" key="1">
    <citation type="submission" date="2023-03" db="EMBL/GenBank/DDBJ databases">
        <title>Massive genome expansion in bonnet fungi (Mycena s.s.) driven by repeated elements and novel gene families across ecological guilds.</title>
        <authorList>
            <consortium name="Lawrence Berkeley National Laboratory"/>
            <person name="Harder C.B."/>
            <person name="Miyauchi S."/>
            <person name="Viragh M."/>
            <person name="Kuo A."/>
            <person name="Thoen E."/>
            <person name="Andreopoulos B."/>
            <person name="Lu D."/>
            <person name="Skrede I."/>
            <person name="Drula E."/>
            <person name="Henrissat B."/>
            <person name="Morin E."/>
            <person name="Kohler A."/>
            <person name="Barry K."/>
            <person name="LaButti K."/>
            <person name="Morin E."/>
            <person name="Salamov A."/>
            <person name="Lipzen A."/>
            <person name="Mereny Z."/>
            <person name="Hegedus B."/>
            <person name="Baldrian P."/>
            <person name="Stursova M."/>
            <person name="Weitz H."/>
            <person name="Taylor A."/>
            <person name="Grigoriev I.V."/>
            <person name="Nagy L.G."/>
            <person name="Martin F."/>
            <person name="Kauserud H."/>
        </authorList>
    </citation>
    <scope>NUCLEOTIDE SEQUENCE</scope>
    <source>
        <strain evidence="6">CBHHK002</strain>
    </source>
</reference>